<name>A0A6A7B7X8_9PLEO</name>
<evidence type="ECO:0000256" key="1">
    <source>
        <dbReference type="SAM" id="Phobius"/>
    </source>
</evidence>
<accession>A0A6A7B7X8</accession>
<organism evidence="2 3">
    <name type="scientific">Plenodomus tracheiphilus IPT5</name>
    <dbReference type="NCBI Taxonomy" id="1408161"/>
    <lineage>
        <taxon>Eukaryota</taxon>
        <taxon>Fungi</taxon>
        <taxon>Dikarya</taxon>
        <taxon>Ascomycota</taxon>
        <taxon>Pezizomycotina</taxon>
        <taxon>Dothideomycetes</taxon>
        <taxon>Pleosporomycetidae</taxon>
        <taxon>Pleosporales</taxon>
        <taxon>Pleosporineae</taxon>
        <taxon>Leptosphaeriaceae</taxon>
        <taxon>Plenodomus</taxon>
    </lineage>
</organism>
<dbReference type="EMBL" id="MU006302">
    <property type="protein sequence ID" value="KAF2851433.1"/>
    <property type="molecule type" value="Genomic_DNA"/>
</dbReference>
<keyword evidence="1" id="KW-1133">Transmembrane helix</keyword>
<feature type="transmembrane region" description="Helical" evidence="1">
    <location>
        <begin position="21"/>
        <end position="48"/>
    </location>
</feature>
<evidence type="ECO:0000313" key="3">
    <source>
        <dbReference type="Proteomes" id="UP000799423"/>
    </source>
</evidence>
<gene>
    <name evidence="2" type="ORF">T440DRAFT_63500</name>
</gene>
<keyword evidence="3" id="KW-1185">Reference proteome</keyword>
<proteinExistence type="predicted"/>
<dbReference type="Proteomes" id="UP000799423">
    <property type="component" value="Unassembled WGS sequence"/>
</dbReference>
<keyword evidence="1" id="KW-0472">Membrane</keyword>
<dbReference type="AlphaFoldDB" id="A0A6A7B7X8"/>
<sequence length="91" mass="10097">MEMGSEFLGFEMAFFGGWGVPVARISFVGSGSGVVFYLILVIAVGAFFEGGLADGRDRSMNWFNLMSLLIASPSRYFSRLVQSTRRSIWKI</sequence>
<evidence type="ECO:0000313" key="2">
    <source>
        <dbReference type="EMBL" id="KAF2851433.1"/>
    </source>
</evidence>
<reference evidence="2" key="1">
    <citation type="submission" date="2020-01" db="EMBL/GenBank/DDBJ databases">
        <authorList>
            <consortium name="DOE Joint Genome Institute"/>
            <person name="Haridas S."/>
            <person name="Albert R."/>
            <person name="Binder M."/>
            <person name="Bloem J."/>
            <person name="Labutti K."/>
            <person name="Salamov A."/>
            <person name="Andreopoulos B."/>
            <person name="Baker S.E."/>
            <person name="Barry K."/>
            <person name="Bills G."/>
            <person name="Bluhm B.H."/>
            <person name="Cannon C."/>
            <person name="Castanera R."/>
            <person name="Culley D.E."/>
            <person name="Daum C."/>
            <person name="Ezra D."/>
            <person name="Gonzalez J.B."/>
            <person name="Henrissat B."/>
            <person name="Kuo A."/>
            <person name="Liang C."/>
            <person name="Lipzen A."/>
            <person name="Lutzoni F."/>
            <person name="Magnuson J."/>
            <person name="Mondo S."/>
            <person name="Nolan M."/>
            <person name="Ohm R."/>
            <person name="Pangilinan J."/>
            <person name="Park H.-J."/>
            <person name="Ramirez L."/>
            <person name="Alfaro M."/>
            <person name="Sun H."/>
            <person name="Tritt A."/>
            <person name="Yoshinaga Y."/>
            <person name="Zwiers L.-H."/>
            <person name="Turgeon B.G."/>
            <person name="Goodwin S.B."/>
            <person name="Spatafora J.W."/>
            <person name="Crous P.W."/>
            <person name="Grigoriev I.V."/>
        </authorList>
    </citation>
    <scope>NUCLEOTIDE SEQUENCE</scope>
    <source>
        <strain evidence="2">IPT5</strain>
    </source>
</reference>
<keyword evidence="1" id="KW-0812">Transmembrane</keyword>
<protein>
    <submittedName>
        <fullName evidence="2">Uncharacterized protein</fullName>
    </submittedName>
</protein>